<feature type="transmembrane region" description="Helical" evidence="1">
    <location>
        <begin position="26"/>
        <end position="46"/>
    </location>
</feature>
<keyword evidence="1" id="KW-0812">Transmembrane</keyword>
<name>A0A841C2V7_9ACTN</name>
<evidence type="ECO:0000313" key="2">
    <source>
        <dbReference type="EMBL" id="MBB5873463.1"/>
    </source>
</evidence>
<sequence>MRPVTEIGRAVHAEWTKLRTLQSTPWLLLLTAGSMITMSLAVTGTLRLPDDCTTPCFEDTVKLSLLGVRLGQAGVVILAVLAVTAEYGTRTIKPTLTAMPRRWAVLIGKLGVVTGLALAAGVVGTAGSVLVAHATLPGRGFTPANGYPAIPLLDDLTRRACVGTVLYLGLVALLSAGVALLVRDTGGALTVVLALLFASPLLAQFVSDTRWQHRIHRFSPMDAGLAIQATRDFATIHIGQWAGVGLLAAYAAGAALVGGLAFRLRDA</sequence>
<keyword evidence="1" id="KW-1133">Transmembrane helix</keyword>
<proteinExistence type="predicted"/>
<reference evidence="2 3" key="1">
    <citation type="submission" date="2020-08" db="EMBL/GenBank/DDBJ databases">
        <title>Sequencing the genomes of 1000 actinobacteria strains.</title>
        <authorList>
            <person name="Klenk H.-P."/>
        </authorList>
    </citation>
    <scope>NUCLEOTIDE SEQUENCE [LARGE SCALE GENOMIC DNA]</scope>
    <source>
        <strain evidence="2 3">DSM 45362</strain>
    </source>
</reference>
<organism evidence="2 3">
    <name type="scientific">Allocatelliglobosispora scoriae</name>
    <dbReference type="NCBI Taxonomy" id="643052"/>
    <lineage>
        <taxon>Bacteria</taxon>
        <taxon>Bacillati</taxon>
        <taxon>Actinomycetota</taxon>
        <taxon>Actinomycetes</taxon>
        <taxon>Micromonosporales</taxon>
        <taxon>Micromonosporaceae</taxon>
        <taxon>Allocatelliglobosispora</taxon>
    </lineage>
</organism>
<keyword evidence="3" id="KW-1185">Reference proteome</keyword>
<keyword evidence="1" id="KW-0472">Membrane</keyword>
<feature type="transmembrane region" description="Helical" evidence="1">
    <location>
        <begin position="66"/>
        <end position="89"/>
    </location>
</feature>
<dbReference type="AlphaFoldDB" id="A0A841C2V7"/>
<evidence type="ECO:0000313" key="3">
    <source>
        <dbReference type="Proteomes" id="UP000587527"/>
    </source>
</evidence>
<evidence type="ECO:0000256" key="1">
    <source>
        <dbReference type="SAM" id="Phobius"/>
    </source>
</evidence>
<feature type="transmembrane region" description="Helical" evidence="1">
    <location>
        <begin position="110"/>
        <end position="136"/>
    </location>
</feature>
<feature type="transmembrane region" description="Helical" evidence="1">
    <location>
        <begin position="241"/>
        <end position="262"/>
    </location>
</feature>
<feature type="transmembrane region" description="Helical" evidence="1">
    <location>
        <begin position="188"/>
        <end position="206"/>
    </location>
</feature>
<gene>
    <name evidence="2" type="ORF">F4553_006897</name>
</gene>
<comment type="caution">
    <text evidence="2">The sequence shown here is derived from an EMBL/GenBank/DDBJ whole genome shotgun (WGS) entry which is preliminary data.</text>
</comment>
<protein>
    <submittedName>
        <fullName evidence="2">ABC-2 type transport system permease protein</fullName>
    </submittedName>
</protein>
<dbReference type="RefSeq" id="WP_221470582.1">
    <property type="nucleotide sequence ID" value="NZ_JACHMN010000003.1"/>
</dbReference>
<dbReference type="Proteomes" id="UP000587527">
    <property type="component" value="Unassembled WGS sequence"/>
</dbReference>
<accession>A0A841C2V7</accession>
<feature type="transmembrane region" description="Helical" evidence="1">
    <location>
        <begin position="156"/>
        <end position="181"/>
    </location>
</feature>
<dbReference type="EMBL" id="JACHMN010000003">
    <property type="protein sequence ID" value="MBB5873463.1"/>
    <property type="molecule type" value="Genomic_DNA"/>
</dbReference>